<name>A0ACA9LXY6_9GLOM</name>
<proteinExistence type="predicted"/>
<gene>
    <name evidence="1" type="ORF">SPELUC_LOCUS5357</name>
</gene>
<dbReference type="EMBL" id="CAJVPW010005437">
    <property type="protein sequence ID" value="CAG8554858.1"/>
    <property type="molecule type" value="Genomic_DNA"/>
</dbReference>
<protein>
    <submittedName>
        <fullName evidence="1">8803_t:CDS:1</fullName>
    </submittedName>
</protein>
<sequence length="275" mass="31398">MSVVVDELKVGVVDEMKVSMSIVDKMKVSVSIVNEMKVSVSIIDEINVSMSIVDGLKVDVVNEMKAKVNIVNEMKMSMSVVDEIKVRVNVVDEMKTFLLKEKTSRSMIRLSELNNIRFFENVIETKEGLQNIKIEVIYGICQVLDDSEKKYSARLKIVGRLISNLISHLIDIYGIIPDRPKLCQDDNDKLVKALVKFLILDAQPISLVVSSNLHEFIKELDPMFSFPDEKRYLGVTCSWLDSDFKIHEVLLSLTYVRYPHTANVIQEKLEEVIEK</sequence>
<comment type="caution">
    <text evidence="1">The sequence shown here is derived from an EMBL/GenBank/DDBJ whole genome shotgun (WGS) entry which is preliminary data.</text>
</comment>
<organism evidence="1 2">
    <name type="scientific">Cetraspora pellucida</name>
    <dbReference type="NCBI Taxonomy" id="1433469"/>
    <lineage>
        <taxon>Eukaryota</taxon>
        <taxon>Fungi</taxon>
        <taxon>Fungi incertae sedis</taxon>
        <taxon>Mucoromycota</taxon>
        <taxon>Glomeromycotina</taxon>
        <taxon>Glomeromycetes</taxon>
        <taxon>Diversisporales</taxon>
        <taxon>Gigasporaceae</taxon>
        <taxon>Cetraspora</taxon>
    </lineage>
</organism>
<accession>A0ACA9LXY6</accession>
<evidence type="ECO:0000313" key="1">
    <source>
        <dbReference type="EMBL" id="CAG8554858.1"/>
    </source>
</evidence>
<reference evidence="1" key="1">
    <citation type="submission" date="2021-06" db="EMBL/GenBank/DDBJ databases">
        <authorList>
            <person name="Kallberg Y."/>
            <person name="Tangrot J."/>
            <person name="Rosling A."/>
        </authorList>
    </citation>
    <scope>NUCLEOTIDE SEQUENCE</scope>
    <source>
        <strain evidence="1">28 12/20/2015</strain>
    </source>
</reference>
<evidence type="ECO:0000313" key="2">
    <source>
        <dbReference type="Proteomes" id="UP000789366"/>
    </source>
</evidence>
<keyword evidence="2" id="KW-1185">Reference proteome</keyword>
<dbReference type="Proteomes" id="UP000789366">
    <property type="component" value="Unassembled WGS sequence"/>
</dbReference>